<reference evidence="10" key="1">
    <citation type="journal article" date="2019" name="Int. J. Syst. Evol. Microbiol.">
        <title>The Global Catalogue of Microorganisms (GCM) 10K type strain sequencing project: providing services to taxonomists for standard genome sequencing and annotation.</title>
        <authorList>
            <consortium name="The Broad Institute Genomics Platform"/>
            <consortium name="The Broad Institute Genome Sequencing Center for Infectious Disease"/>
            <person name="Wu L."/>
            <person name="Ma J."/>
        </authorList>
    </citation>
    <scope>NUCLEOTIDE SEQUENCE [LARGE SCALE GENOMIC DNA]</scope>
    <source>
        <strain evidence="10">KACC 12634</strain>
    </source>
</reference>
<feature type="domain" description="ABC3 transporter permease C-terminal" evidence="8">
    <location>
        <begin position="805"/>
        <end position="922"/>
    </location>
</feature>
<keyword evidence="2" id="KW-1003">Cell membrane</keyword>
<evidence type="ECO:0000256" key="5">
    <source>
        <dbReference type="ARBA" id="ARBA00023136"/>
    </source>
</evidence>
<comment type="similarity">
    <text evidence="6">Belongs to the ABC-4 integral membrane protein family.</text>
</comment>
<dbReference type="Pfam" id="PF02687">
    <property type="entry name" value="FtsX"/>
    <property type="match status" value="2"/>
</dbReference>
<evidence type="ECO:0000259" key="8">
    <source>
        <dbReference type="Pfam" id="PF02687"/>
    </source>
</evidence>
<dbReference type="PANTHER" id="PTHR30572:SF4">
    <property type="entry name" value="ABC TRANSPORTER PERMEASE YTRF"/>
    <property type="match status" value="1"/>
</dbReference>
<organism evidence="9 10">
    <name type="scientific">Glycomyces mayteni</name>
    <dbReference type="NCBI Taxonomy" id="543887"/>
    <lineage>
        <taxon>Bacteria</taxon>
        <taxon>Bacillati</taxon>
        <taxon>Actinomycetota</taxon>
        <taxon>Actinomycetes</taxon>
        <taxon>Glycomycetales</taxon>
        <taxon>Glycomycetaceae</taxon>
        <taxon>Glycomyces</taxon>
    </lineage>
</organism>
<feature type="transmembrane region" description="Helical" evidence="7">
    <location>
        <begin position="900"/>
        <end position="921"/>
    </location>
</feature>
<feature type="domain" description="ABC3 transporter permease C-terminal" evidence="8">
    <location>
        <begin position="281"/>
        <end position="399"/>
    </location>
</feature>
<feature type="transmembrane region" description="Helical" evidence="7">
    <location>
        <begin position="855"/>
        <end position="876"/>
    </location>
</feature>
<feature type="transmembrane region" description="Helical" evidence="7">
    <location>
        <begin position="375"/>
        <end position="396"/>
    </location>
</feature>
<evidence type="ECO:0000256" key="2">
    <source>
        <dbReference type="ARBA" id="ARBA00022475"/>
    </source>
</evidence>
<name>A0ABW2D9K4_9ACTN</name>
<comment type="subcellular location">
    <subcellularLocation>
        <location evidence="1">Cell membrane</location>
        <topology evidence="1">Multi-pass membrane protein</topology>
    </subcellularLocation>
</comment>
<dbReference type="RefSeq" id="WP_382350671.1">
    <property type="nucleotide sequence ID" value="NZ_JBHMBP010000003.1"/>
</dbReference>
<keyword evidence="3 7" id="KW-0812">Transmembrane</keyword>
<evidence type="ECO:0000256" key="4">
    <source>
        <dbReference type="ARBA" id="ARBA00022989"/>
    </source>
</evidence>
<evidence type="ECO:0000256" key="6">
    <source>
        <dbReference type="ARBA" id="ARBA00038076"/>
    </source>
</evidence>
<feature type="transmembrane region" description="Helical" evidence="7">
    <location>
        <begin position="798"/>
        <end position="826"/>
    </location>
</feature>
<dbReference type="PANTHER" id="PTHR30572">
    <property type="entry name" value="MEMBRANE COMPONENT OF TRANSPORTER-RELATED"/>
    <property type="match status" value="1"/>
</dbReference>
<keyword evidence="4 7" id="KW-1133">Transmembrane helix</keyword>
<comment type="caution">
    <text evidence="9">The sequence shown here is derived from an EMBL/GenBank/DDBJ whole genome shotgun (WGS) entry which is preliminary data.</text>
</comment>
<dbReference type="Proteomes" id="UP001596470">
    <property type="component" value="Unassembled WGS sequence"/>
</dbReference>
<protein>
    <submittedName>
        <fullName evidence="9">FtsX-like permease family protein</fullName>
    </submittedName>
</protein>
<feature type="transmembrane region" description="Helical" evidence="7">
    <location>
        <begin position="417"/>
        <end position="439"/>
    </location>
</feature>
<evidence type="ECO:0000256" key="1">
    <source>
        <dbReference type="ARBA" id="ARBA00004651"/>
    </source>
</evidence>
<evidence type="ECO:0000256" key="3">
    <source>
        <dbReference type="ARBA" id="ARBA00022692"/>
    </source>
</evidence>
<feature type="transmembrane region" description="Helical" evidence="7">
    <location>
        <begin position="330"/>
        <end position="355"/>
    </location>
</feature>
<proteinExistence type="inferred from homology"/>
<evidence type="ECO:0000313" key="9">
    <source>
        <dbReference type="EMBL" id="MFC6959017.1"/>
    </source>
</evidence>
<dbReference type="EMBL" id="JBHSYS010000003">
    <property type="protein sequence ID" value="MFC6959017.1"/>
    <property type="molecule type" value="Genomic_DNA"/>
</dbReference>
<feature type="transmembrane region" description="Helical" evidence="7">
    <location>
        <begin position="277"/>
        <end position="301"/>
    </location>
</feature>
<feature type="transmembrane region" description="Helical" evidence="7">
    <location>
        <begin position="445"/>
        <end position="470"/>
    </location>
</feature>
<dbReference type="InterPro" id="IPR050250">
    <property type="entry name" value="Macrolide_Exporter_MacB"/>
</dbReference>
<dbReference type="InterPro" id="IPR003838">
    <property type="entry name" value="ABC3_permease_C"/>
</dbReference>
<gene>
    <name evidence="9" type="ORF">ACFQS3_17600</name>
</gene>
<feature type="transmembrane region" description="Helical" evidence="7">
    <location>
        <begin position="491"/>
        <end position="512"/>
    </location>
</feature>
<evidence type="ECO:0000313" key="10">
    <source>
        <dbReference type="Proteomes" id="UP001596470"/>
    </source>
</evidence>
<keyword evidence="10" id="KW-1185">Reference proteome</keyword>
<sequence>MFASQRLGFRIARREAWRYKGRSALSITLLGLPLLAVAIAASAYDTTDLSDEETAAQILGENEAYIEFGVPGAPIEQHSWNELWPYYDMVDWDDPGRGVTDQEILAELPVGSWIVPYTPYNQSGTSVQVETPDGLGQIFGFAYNLGDSLYEDAGLEYLEGSAPGRGEVVLSSAAAAYLELGVGDELSVEEGSGAGAHEVSGIVELPWNLNDRYAIGGMFSDESSGWLVDTPEPLTMEQAEALNALGMTVWSKSLLDTPPSGDYADTAAAVNDSELTIYGLIVIVVVMEVVLLAGPAFAISARRRTREFALMSANGATPAQIRTTVLAGGVLFGLLAAVAALVIGVGLVAAGLPWLEQLVGHRSAGLKVMPALQAALVGVAIATGLLSALAAAVSASRVNVVEALTGRAGRRKGSKKWLFGGLGVLAAGIAAGVGGVIVWNVQLLAAAIVLAQLGLVACTPALLMFAARLGKWLPLAPRMALREAGRNRGSAAPAIAAVLGVVAAGMAFSMIVTADSVRQEQSQERLLPQGDMTLSLYMNTPDPETIDWDAASAEAETLVEANLGEVRLVPVAMYSPSDGCGETSDEPGTAVDCQWQFVRPEENRCPYWETEVSDDDSMRAAVEAAREDERCDETSADAGWGSLYSVPGSTDPEVVAAYTDLEGDELDRAVAMLEAGGVLVADEHAVTDDGMLTMVRSLTVYDEEEGIVDEGTAETSELAVPAMYVERGQLGYNRLFLSPGAAEEMGMTAGLWEQNFLVRGAGEVDEAAAEALAADFSQELAGGEVYAYFSVVDYTDPFMFYFTIAVTGLCALVALGATAVSTGLIIAEQRKDMATLGAVGAAPGLRKRFAMWQTAVIALFGAGLGTVAGVFGYAVIREALNRPYRWSYPFEVMYGWELPWASFAIMLLAVPLVAAAGALLFTKATLPSERRIT</sequence>
<evidence type="ECO:0000256" key="7">
    <source>
        <dbReference type="SAM" id="Phobius"/>
    </source>
</evidence>
<accession>A0ABW2D9K4</accession>
<keyword evidence="5 7" id="KW-0472">Membrane</keyword>